<accession>A0A2N1MBW5</accession>
<proteinExistence type="predicted"/>
<sequence length="103" mass="11253">MTDNNDNNGIEITLNCLIVPVGNLIGVPCSEVNQAITIRTNRPVSALEGAIQARLGVTNSLSIRQINPGSVSERPMQSQTPISEFFSQQPQEAEFFHVTVYSH</sequence>
<dbReference type="EMBL" id="LLXL01003202">
    <property type="protein sequence ID" value="PKK59135.1"/>
    <property type="molecule type" value="Genomic_DNA"/>
</dbReference>
<dbReference type="AlphaFoldDB" id="A0A2N1MBW5"/>
<dbReference type="Proteomes" id="UP000233469">
    <property type="component" value="Unassembled WGS sequence"/>
</dbReference>
<dbReference type="VEuPathDB" id="FungiDB:RhiirFUN_014506"/>
<dbReference type="VEuPathDB" id="FungiDB:FUN_025169"/>
<name>A0A2N1MBW5_9GLOM</name>
<reference evidence="1 2" key="2">
    <citation type="submission" date="2017-10" db="EMBL/GenBank/DDBJ databases">
        <title>Extensive intraspecific genome diversity in a model arbuscular mycorrhizal fungus.</title>
        <authorList>
            <person name="Chen E.C.H."/>
            <person name="Morin E."/>
            <person name="Baudet D."/>
            <person name="Noel J."/>
            <person name="Ndikumana S."/>
            <person name="Charron P."/>
            <person name="St-Onge C."/>
            <person name="Giorgi J."/>
            <person name="Grigoriev I.V."/>
            <person name="Roux C."/>
            <person name="Martin F.M."/>
            <person name="Corradi N."/>
        </authorList>
    </citation>
    <scope>NUCLEOTIDE SEQUENCE [LARGE SCALE GENOMIC DNA]</scope>
    <source>
        <strain evidence="1 2">C2</strain>
    </source>
</reference>
<dbReference type="VEuPathDB" id="FungiDB:RhiirA1_480906"/>
<organism evidence="1 2">
    <name type="scientific">Rhizophagus irregularis</name>
    <dbReference type="NCBI Taxonomy" id="588596"/>
    <lineage>
        <taxon>Eukaryota</taxon>
        <taxon>Fungi</taxon>
        <taxon>Fungi incertae sedis</taxon>
        <taxon>Mucoromycota</taxon>
        <taxon>Glomeromycotina</taxon>
        <taxon>Glomeromycetes</taxon>
        <taxon>Glomerales</taxon>
        <taxon>Glomeraceae</taxon>
        <taxon>Rhizophagus</taxon>
    </lineage>
</organism>
<comment type="caution">
    <text evidence="1">The sequence shown here is derived from an EMBL/GenBank/DDBJ whole genome shotgun (WGS) entry which is preliminary data.</text>
</comment>
<protein>
    <submittedName>
        <fullName evidence="1">Uncharacterized protein</fullName>
    </submittedName>
</protein>
<evidence type="ECO:0000313" key="1">
    <source>
        <dbReference type="EMBL" id="PKK59135.1"/>
    </source>
</evidence>
<reference evidence="1 2" key="1">
    <citation type="submission" date="2016-04" db="EMBL/GenBank/DDBJ databases">
        <title>Genome analyses suggest a sexual origin of heterokaryosis in a supposedly ancient asexual fungus.</title>
        <authorList>
            <person name="Ropars J."/>
            <person name="Sedzielewska K."/>
            <person name="Noel J."/>
            <person name="Charron P."/>
            <person name="Farinelli L."/>
            <person name="Marton T."/>
            <person name="Kruger M."/>
            <person name="Pelin A."/>
            <person name="Brachmann A."/>
            <person name="Corradi N."/>
        </authorList>
    </citation>
    <scope>NUCLEOTIDE SEQUENCE [LARGE SCALE GENOMIC DNA]</scope>
    <source>
        <strain evidence="1 2">C2</strain>
    </source>
</reference>
<evidence type="ECO:0000313" key="2">
    <source>
        <dbReference type="Proteomes" id="UP000233469"/>
    </source>
</evidence>
<gene>
    <name evidence="1" type="ORF">RhiirC2_762938</name>
</gene>